<dbReference type="InterPro" id="IPR021042">
    <property type="entry name" value="Herpes_UL139_cytomegalovirus"/>
</dbReference>
<dbReference type="Pfam" id="PF12507">
    <property type="entry name" value="HCMV_UL139"/>
    <property type="match status" value="1"/>
</dbReference>
<dbReference type="eggNOG" id="ENOG502RYHJ">
    <property type="taxonomic scope" value="Eukaryota"/>
</dbReference>
<dbReference type="AlphaFoldDB" id="B9S110"/>
<dbReference type="PANTHER" id="PTHR37214:SF2">
    <property type="entry name" value="CYTOMEGALOVIRUS UL139 PROTEIN"/>
    <property type="match status" value="1"/>
</dbReference>
<dbReference type="KEGG" id="rcu:8264107"/>
<dbReference type="InParanoid" id="B9S110"/>
<keyword evidence="4" id="KW-1185">Reference proteome</keyword>
<evidence type="ECO:0000313" key="4">
    <source>
        <dbReference type="Proteomes" id="UP000008311"/>
    </source>
</evidence>
<keyword evidence="1" id="KW-0175">Coiled coil</keyword>
<dbReference type="Proteomes" id="UP000008311">
    <property type="component" value="Unassembled WGS sequence"/>
</dbReference>
<organism evidence="3 4">
    <name type="scientific">Ricinus communis</name>
    <name type="common">Castor bean</name>
    <dbReference type="NCBI Taxonomy" id="3988"/>
    <lineage>
        <taxon>Eukaryota</taxon>
        <taxon>Viridiplantae</taxon>
        <taxon>Streptophyta</taxon>
        <taxon>Embryophyta</taxon>
        <taxon>Tracheophyta</taxon>
        <taxon>Spermatophyta</taxon>
        <taxon>Magnoliopsida</taxon>
        <taxon>eudicotyledons</taxon>
        <taxon>Gunneridae</taxon>
        <taxon>Pentapetalae</taxon>
        <taxon>rosids</taxon>
        <taxon>fabids</taxon>
        <taxon>Malpighiales</taxon>
        <taxon>Euphorbiaceae</taxon>
        <taxon>Acalyphoideae</taxon>
        <taxon>Acalypheae</taxon>
        <taxon>Ricinus</taxon>
    </lineage>
</organism>
<protein>
    <submittedName>
        <fullName evidence="3">Uncharacterized protein</fullName>
    </submittedName>
</protein>
<gene>
    <name evidence="3" type="ORF">RCOM_0632600</name>
</gene>
<feature type="region of interest" description="Disordered" evidence="2">
    <location>
        <begin position="201"/>
        <end position="222"/>
    </location>
</feature>
<reference evidence="4" key="1">
    <citation type="journal article" date="2010" name="Nat. Biotechnol.">
        <title>Draft genome sequence of the oilseed species Ricinus communis.</title>
        <authorList>
            <person name="Chan A.P."/>
            <person name="Crabtree J."/>
            <person name="Zhao Q."/>
            <person name="Lorenzi H."/>
            <person name="Orvis J."/>
            <person name="Puiu D."/>
            <person name="Melake-Berhan A."/>
            <person name="Jones K.M."/>
            <person name="Redman J."/>
            <person name="Chen G."/>
            <person name="Cahoon E.B."/>
            <person name="Gedil M."/>
            <person name="Stanke M."/>
            <person name="Haas B.J."/>
            <person name="Wortman J.R."/>
            <person name="Fraser-Liggett C.M."/>
            <person name="Ravel J."/>
            <person name="Rabinowicz P.D."/>
        </authorList>
    </citation>
    <scope>NUCLEOTIDE SEQUENCE [LARGE SCALE GENOMIC DNA]</scope>
    <source>
        <strain evidence="4">cv. Hale</strain>
    </source>
</reference>
<evidence type="ECO:0000313" key="3">
    <source>
        <dbReference type="EMBL" id="EEF42652.1"/>
    </source>
</evidence>
<dbReference type="EMBL" id="EQ973842">
    <property type="protein sequence ID" value="EEF42652.1"/>
    <property type="molecule type" value="Genomic_DNA"/>
</dbReference>
<evidence type="ECO:0000256" key="2">
    <source>
        <dbReference type="SAM" id="MobiDB-lite"/>
    </source>
</evidence>
<feature type="coiled-coil region" evidence="1">
    <location>
        <begin position="81"/>
        <end position="154"/>
    </location>
</feature>
<dbReference type="OrthoDB" id="1903594at2759"/>
<evidence type="ECO:0000256" key="1">
    <source>
        <dbReference type="SAM" id="Coils"/>
    </source>
</evidence>
<sequence>MALSSAFRERLEYMEHTKNQRLFLLQAEKELQANKSQVLESKLADIRSMEQRCFILDRNIAFQNFRILALKSEIQKLDTKYQADSHQLRVLKSEMEELERVEKEKERFYELKHNEMTAFRKNVEDFVSESRKRVNELKNQVNELNSTFIELRGKNGYLSNSDIAAAEMRKSELLAVKENLDKSLASNYQIRSQLQMQLQSILSTQNQEKKPSQFPASKAGMK</sequence>
<accession>B9S110</accession>
<dbReference type="PANTHER" id="PTHR37214">
    <property type="entry name" value="CYTOMEGALOVIRUS UL139 PROTEIN"/>
    <property type="match status" value="1"/>
</dbReference>
<name>B9S110_RICCO</name>
<proteinExistence type="predicted"/>